<reference evidence="3 4" key="1">
    <citation type="submission" date="2020-08" db="EMBL/GenBank/DDBJ databases">
        <title>Genomic Encyclopedia of Type Strains, Phase IV (KMG-V): Genome sequencing to study the core and pangenomes of soil and plant-associated prokaryotes.</title>
        <authorList>
            <person name="Whitman W."/>
        </authorList>
    </citation>
    <scope>NUCLEOTIDE SEQUENCE [LARGE SCALE GENOMIC DNA]</scope>
    <source>
        <strain evidence="1 4">SEMIA 471</strain>
        <strain evidence="2 3">SEMIA 489</strain>
    </source>
</reference>
<dbReference type="Gene3D" id="3.10.450.50">
    <property type="match status" value="1"/>
</dbReference>
<dbReference type="Proteomes" id="UP000557344">
    <property type="component" value="Unassembled WGS sequence"/>
</dbReference>
<evidence type="ECO:0000313" key="2">
    <source>
        <dbReference type="EMBL" id="MBB4533680.1"/>
    </source>
</evidence>
<comment type="caution">
    <text evidence="1">The sequence shown here is derived from an EMBL/GenBank/DDBJ whole genome shotgun (WGS) entry which is preliminary data.</text>
</comment>
<dbReference type="Proteomes" id="UP000523431">
    <property type="component" value="Unassembled WGS sequence"/>
</dbReference>
<dbReference type="SUPFAM" id="SSF54427">
    <property type="entry name" value="NTF2-like"/>
    <property type="match status" value="1"/>
</dbReference>
<accession>A0A7W6Y7A4</accession>
<sequence length="135" mass="15170">MKGASDRNTAMQLLELMFQVELDFLNSDKTDAEALARAFHPDVVVHEPASLPYSGDWRGLTGIVLRVMSQVWSDVAVEDLAAAQSEDLVFMTWLRLTSRARGARHGRDPKGDRIGAGSFRFLRGHRRYSISPRLQ</sequence>
<dbReference type="RefSeq" id="WP_183837473.1">
    <property type="nucleotide sequence ID" value="NZ_JACIHU010000001.1"/>
</dbReference>
<name>A0A7W6Y7A4_RHIET</name>
<dbReference type="EMBL" id="JACIID010000001">
    <property type="protein sequence ID" value="MBB4533680.1"/>
    <property type="molecule type" value="Genomic_DNA"/>
</dbReference>
<dbReference type="AlphaFoldDB" id="A0A7W6Y7A4"/>
<evidence type="ECO:0000313" key="4">
    <source>
        <dbReference type="Proteomes" id="UP000557344"/>
    </source>
</evidence>
<evidence type="ECO:0000313" key="1">
    <source>
        <dbReference type="EMBL" id="MBB4477848.1"/>
    </source>
</evidence>
<dbReference type="EMBL" id="JACIHU010000001">
    <property type="protein sequence ID" value="MBB4477848.1"/>
    <property type="molecule type" value="Genomic_DNA"/>
</dbReference>
<organism evidence="1 4">
    <name type="scientific">Rhizobium etli</name>
    <dbReference type="NCBI Taxonomy" id="29449"/>
    <lineage>
        <taxon>Bacteria</taxon>
        <taxon>Pseudomonadati</taxon>
        <taxon>Pseudomonadota</taxon>
        <taxon>Alphaproteobacteria</taxon>
        <taxon>Hyphomicrobiales</taxon>
        <taxon>Rhizobiaceae</taxon>
        <taxon>Rhizobium/Agrobacterium group</taxon>
        <taxon>Rhizobium</taxon>
    </lineage>
</organism>
<proteinExistence type="predicted"/>
<evidence type="ECO:0008006" key="5">
    <source>
        <dbReference type="Google" id="ProtNLM"/>
    </source>
</evidence>
<evidence type="ECO:0000313" key="3">
    <source>
        <dbReference type="Proteomes" id="UP000523431"/>
    </source>
</evidence>
<protein>
    <recommendedName>
        <fullName evidence="5">SnoaL-like protein</fullName>
    </recommendedName>
</protein>
<dbReference type="InterPro" id="IPR032710">
    <property type="entry name" value="NTF2-like_dom_sf"/>
</dbReference>
<gene>
    <name evidence="1" type="ORF">GGE46_000389</name>
    <name evidence="2" type="ORF">GGE57_000389</name>
</gene>